<comment type="caution">
    <text evidence="1">The sequence shown here is derived from an EMBL/GenBank/DDBJ whole genome shotgun (WGS) entry which is preliminary data.</text>
</comment>
<reference evidence="1 2" key="1">
    <citation type="submission" date="2020-09" db="EMBL/GenBank/DDBJ databases">
        <title>Actinomycete isolated from the Camponotus japonicus Mayr.</title>
        <authorList>
            <person name="Gong X."/>
        </authorList>
    </citation>
    <scope>NUCLEOTIDE SEQUENCE [LARGE SCALE GENOMIC DNA]</scope>
    <source>
        <strain evidence="1 2">2C-HV3</strain>
    </source>
</reference>
<organism evidence="1 2">
    <name type="scientific">Microbispora bryophytorum subsp. camponoti</name>
    <dbReference type="NCBI Taxonomy" id="1677852"/>
    <lineage>
        <taxon>Bacteria</taxon>
        <taxon>Bacillati</taxon>
        <taxon>Actinomycetota</taxon>
        <taxon>Actinomycetes</taxon>
        <taxon>Streptosporangiales</taxon>
        <taxon>Streptosporangiaceae</taxon>
        <taxon>Microbispora</taxon>
    </lineage>
</organism>
<gene>
    <name evidence="1" type="ORF">IEQ31_28385</name>
</gene>
<dbReference type="RefSeq" id="WP_191054319.1">
    <property type="nucleotide sequence ID" value="NZ_JACXRZ010000026.1"/>
</dbReference>
<name>A0ABR8L831_9ACTN</name>
<accession>A0ABR8L831</accession>
<evidence type="ECO:0000313" key="2">
    <source>
        <dbReference type="Proteomes" id="UP000653231"/>
    </source>
</evidence>
<dbReference type="EMBL" id="JACXRZ010000026">
    <property type="protein sequence ID" value="MBD3147081.1"/>
    <property type="molecule type" value="Genomic_DNA"/>
</dbReference>
<sequence>MYTVDLDPVARQQAEALPIEAINPFLELRALLETHPWSGQPLNPDNPKADLLTQAFGSRGLAVYLVLDEQREVYIVRIDWLS</sequence>
<keyword evidence="2" id="KW-1185">Reference proteome</keyword>
<dbReference type="Proteomes" id="UP000653231">
    <property type="component" value="Unassembled WGS sequence"/>
</dbReference>
<evidence type="ECO:0008006" key="3">
    <source>
        <dbReference type="Google" id="ProtNLM"/>
    </source>
</evidence>
<protein>
    <recommendedName>
        <fullName evidence="3">DUF4258 domain-containing protein</fullName>
    </recommendedName>
</protein>
<evidence type="ECO:0000313" key="1">
    <source>
        <dbReference type="EMBL" id="MBD3147081.1"/>
    </source>
</evidence>
<proteinExistence type="predicted"/>